<evidence type="ECO:0000256" key="4">
    <source>
        <dbReference type="ARBA" id="ARBA00022777"/>
    </source>
</evidence>
<dbReference type="EMBL" id="JACIJG010000003">
    <property type="protein sequence ID" value="MBB5701290.1"/>
    <property type="molecule type" value="Genomic_DNA"/>
</dbReference>
<dbReference type="NCBIfam" id="NF043035">
    <property type="entry name" value="OxoTetrKin"/>
    <property type="match status" value="1"/>
</dbReference>
<dbReference type="Proteomes" id="UP000555546">
    <property type="component" value="Unassembled WGS sequence"/>
</dbReference>
<accession>A0A7W9AVC6</accession>
<proteinExistence type="inferred from homology"/>
<comment type="similarity">
    <text evidence="1">Belongs to the four-carbon acid sugar kinase family.</text>
</comment>
<evidence type="ECO:0000313" key="16">
    <source>
        <dbReference type="Proteomes" id="UP000555546"/>
    </source>
</evidence>
<dbReference type="GO" id="GO:0016301">
    <property type="term" value="F:kinase activity"/>
    <property type="evidence" value="ECO:0007669"/>
    <property type="project" value="UniProtKB-KW"/>
</dbReference>
<protein>
    <recommendedName>
        <fullName evidence="11">3-oxo-tetronate kinase</fullName>
        <ecNumber evidence="10">2.7.1.217</ecNumber>
    </recommendedName>
    <alternativeName>
        <fullName evidence="12">3-dehydrotetronate 4-kinase</fullName>
    </alternativeName>
</protein>
<evidence type="ECO:0000256" key="1">
    <source>
        <dbReference type="ARBA" id="ARBA00005715"/>
    </source>
</evidence>
<dbReference type="InterPro" id="IPR010737">
    <property type="entry name" value="4-carb_acid_sugar_kinase_N"/>
</dbReference>
<keyword evidence="3" id="KW-0547">Nucleotide-binding</keyword>
<comment type="catalytic activity">
    <reaction evidence="7">
        <text>3-dehydro-L-erythronate + ATP = 3-dehydro-4-O-phospho-L-erythronate + ADP + H(+)</text>
        <dbReference type="Rhea" id="RHEA:52552"/>
        <dbReference type="ChEBI" id="CHEBI:15378"/>
        <dbReference type="ChEBI" id="CHEBI:30616"/>
        <dbReference type="ChEBI" id="CHEBI:136592"/>
        <dbReference type="ChEBI" id="CHEBI:136670"/>
        <dbReference type="ChEBI" id="CHEBI:456216"/>
        <dbReference type="EC" id="2.7.1.217"/>
    </reaction>
</comment>
<feature type="domain" description="Four-carbon acid sugar kinase N-terminal" evidence="13">
    <location>
        <begin position="5"/>
        <end position="233"/>
    </location>
</feature>
<evidence type="ECO:0000313" key="15">
    <source>
        <dbReference type="EMBL" id="MBB5701290.1"/>
    </source>
</evidence>
<keyword evidence="16" id="KW-1185">Reference proteome</keyword>
<comment type="caution">
    <text evidence="15">The sequence shown here is derived from an EMBL/GenBank/DDBJ whole genome shotgun (WGS) entry which is preliminary data.</text>
</comment>
<evidence type="ECO:0000256" key="6">
    <source>
        <dbReference type="ARBA" id="ARBA00023277"/>
    </source>
</evidence>
<feature type="domain" description="Four-carbon acid sugar kinase nucleotide binding" evidence="14">
    <location>
        <begin position="262"/>
        <end position="416"/>
    </location>
</feature>
<evidence type="ECO:0000256" key="10">
    <source>
        <dbReference type="ARBA" id="ARBA00039095"/>
    </source>
</evidence>
<evidence type="ECO:0000256" key="9">
    <source>
        <dbReference type="ARBA" id="ARBA00037335"/>
    </source>
</evidence>
<evidence type="ECO:0000259" key="13">
    <source>
        <dbReference type="Pfam" id="PF07005"/>
    </source>
</evidence>
<organism evidence="15 16">
    <name type="scientific">Brucella daejeonensis</name>
    <dbReference type="NCBI Taxonomy" id="659015"/>
    <lineage>
        <taxon>Bacteria</taxon>
        <taxon>Pseudomonadati</taxon>
        <taxon>Pseudomonadota</taxon>
        <taxon>Alphaproteobacteria</taxon>
        <taxon>Hyphomicrobiales</taxon>
        <taxon>Brucellaceae</taxon>
        <taxon>Brucella/Ochrobactrum group</taxon>
        <taxon>Brucella</taxon>
    </lineage>
</organism>
<dbReference type="Gene3D" id="3.40.50.10840">
    <property type="entry name" value="Putative sugar-binding, N-terminal domain"/>
    <property type="match status" value="1"/>
</dbReference>
<sequence length="426" mass="44905">MAIVLGAIADDFTGATDLAGLLARSGYPVSLRFGLPDETEASDIEAAAPFEIIALKCRTVPVDEAVTQVRAAFAWLKAAGAQRFYWKYCSTFDSTAEGNIGPVAEALMADIGTSQTIYCPAFPENGRSIFMGHLFVGEQPLDESPMKDHPLTPMRDSSLVRLLQPQVKGTVGLANRLVVARGVDALKARLAELGRQGVTHVVVDAVADEDLGTIAEATLDLPLLTGGSALAMPLPGLLARTEQLQQGGQATQTPVVGEGRIVLSGSCSAMTLKQVAHYADRAASYRLDPLELAEHGAGEAVAWLRQRPLDEPKLIYASAEPASVRAAQEKLGVERAGRIVEEALAALAREAFGLGIRRFVVAGGETSGAVAQALGISRVMVGQEIAPGVPWTFATVEGDTVALALKSGNFGTETFFETALRKLEVA</sequence>
<dbReference type="InterPro" id="IPR031475">
    <property type="entry name" value="NBD_C"/>
</dbReference>
<evidence type="ECO:0000259" key="14">
    <source>
        <dbReference type="Pfam" id="PF17042"/>
    </source>
</evidence>
<evidence type="ECO:0000256" key="12">
    <source>
        <dbReference type="ARBA" id="ARBA00041377"/>
    </source>
</evidence>
<keyword evidence="2" id="KW-0808">Transferase</keyword>
<keyword evidence="4" id="KW-0418">Kinase</keyword>
<dbReference type="Pfam" id="PF07005">
    <property type="entry name" value="SBD_N"/>
    <property type="match status" value="1"/>
</dbReference>
<comment type="function">
    <text evidence="9">Catalyzes the ATP-dependent phosphorylation of 3-oxo-tetronate to 3-oxo-tetronate 4-phosphate.</text>
</comment>
<comment type="catalytic activity">
    <reaction evidence="8">
        <text>3-dehydro-D-erythronate + ATP = 3-dehydro-4-O-phospho-D-erythronate + ADP + H(+)</text>
        <dbReference type="Rhea" id="RHEA:52556"/>
        <dbReference type="ChEBI" id="CHEBI:15378"/>
        <dbReference type="ChEBI" id="CHEBI:30616"/>
        <dbReference type="ChEBI" id="CHEBI:57958"/>
        <dbReference type="ChEBI" id="CHEBI:136593"/>
        <dbReference type="ChEBI" id="CHEBI:456216"/>
        <dbReference type="EC" id="2.7.1.217"/>
    </reaction>
</comment>
<evidence type="ECO:0000256" key="11">
    <source>
        <dbReference type="ARBA" id="ARBA00039461"/>
    </source>
</evidence>
<evidence type="ECO:0000256" key="8">
    <source>
        <dbReference type="ARBA" id="ARBA00036346"/>
    </source>
</evidence>
<dbReference type="GO" id="GO:0005524">
    <property type="term" value="F:ATP binding"/>
    <property type="evidence" value="ECO:0007669"/>
    <property type="project" value="UniProtKB-KW"/>
</dbReference>
<dbReference type="Gene3D" id="3.40.980.20">
    <property type="entry name" value="Four-carbon acid sugar kinase, nucleotide binding domain"/>
    <property type="match status" value="1"/>
</dbReference>
<dbReference type="AlphaFoldDB" id="A0A7W9AVC6"/>
<keyword evidence="5" id="KW-0067">ATP-binding</keyword>
<dbReference type="RefSeq" id="WP_183649224.1">
    <property type="nucleotide sequence ID" value="NZ_JACIJG010000003.1"/>
</dbReference>
<name>A0A7W9AVC6_9HYPH</name>
<dbReference type="InterPro" id="IPR037051">
    <property type="entry name" value="4-carb_acid_sugar_kinase_N_sf"/>
</dbReference>
<dbReference type="InterPro" id="IPR050007">
    <property type="entry name" value="OtnK"/>
</dbReference>
<dbReference type="EC" id="2.7.1.217" evidence="10"/>
<gene>
    <name evidence="15" type="ORF">FHS76_001139</name>
</gene>
<dbReference type="SUPFAM" id="SSF142764">
    <property type="entry name" value="YgbK-like"/>
    <property type="match status" value="1"/>
</dbReference>
<reference evidence="15 16" key="1">
    <citation type="submission" date="2020-08" db="EMBL/GenBank/DDBJ databases">
        <title>Genomic Encyclopedia of Type Strains, Phase IV (KMG-IV): sequencing the most valuable type-strain genomes for metagenomic binning, comparative biology and taxonomic classification.</title>
        <authorList>
            <person name="Goeker M."/>
        </authorList>
    </citation>
    <scope>NUCLEOTIDE SEQUENCE [LARGE SCALE GENOMIC DNA]</scope>
    <source>
        <strain evidence="15 16">DSM 26944</strain>
    </source>
</reference>
<evidence type="ECO:0000256" key="3">
    <source>
        <dbReference type="ARBA" id="ARBA00022741"/>
    </source>
</evidence>
<evidence type="ECO:0000256" key="7">
    <source>
        <dbReference type="ARBA" id="ARBA00035898"/>
    </source>
</evidence>
<dbReference type="Pfam" id="PF17042">
    <property type="entry name" value="NBD_C"/>
    <property type="match status" value="1"/>
</dbReference>
<evidence type="ECO:0000256" key="5">
    <source>
        <dbReference type="ARBA" id="ARBA00022840"/>
    </source>
</evidence>
<keyword evidence="6" id="KW-0119">Carbohydrate metabolism</keyword>
<evidence type="ECO:0000256" key="2">
    <source>
        <dbReference type="ARBA" id="ARBA00022679"/>
    </source>
</evidence>
<dbReference type="InterPro" id="IPR042213">
    <property type="entry name" value="NBD_C_sf"/>
</dbReference>